<dbReference type="GO" id="GO:0006508">
    <property type="term" value="P:proteolysis"/>
    <property type="evidence" value="ECO:0007669"/>
    <property type="project" value="UniProtKB-KW"/>
</dbReference>
<evidence type="ECO:0000256" key="4">
    <source>
        <dbReference type="ARBA" id="ARBA00022801"/>
    </source>
</evidence>
<dbReference type="PANTHER" id="PTHR47966:SF51">
    <property type="entry name" value="BETA-SITE APP-CLEAVING ENZYME, ISOFORM A-RELATED"/>
    <property type="match status" value="1"/>
</dbReference>
<dbReference type="FunFam" id="2.40.70.10:FF:000115">
    <property type="entry name" value="Lysosomal aspartic protease"/>
    <property type="match status" value="1"/>
</dbReference>
<proteinExistence type="inferred from homology"/>
<organism evidence="10 11">
    <name type="scientific">Cyclocybe aegerita</name>
    <name type="common">Black poplar mushroom</name>
    <name type="synonym">Agrocybe aegerita</name>
    <dbReference type="NCBI Taxonomy" id="1973307"/>
    <lineage>
        <taxon>Eukaryota</taxon>
        <taxon>Fungi</taxon>
        <taxon>Dikarya</taxon>
        <taxon>Basidiomycota</taxon>
        <taxon>Agaricomycotina</taxon>
        <taxon>Agaricomycetes</taxon>
        <taxon>Agaricomycetidae</taxon>
        <taxon>Agaricales</taxon>
        <taxon>Agaricineae</taxon>
        <taxon>Bolbitiaceae</taxon>
        <taxon>Cyclocybe</taxon>
    </lineage>
</organism>
<protein>
    <recommendedName>
        <fullName evidence="9">Peptidase A1 domain-containing protein</fullName>
    </recommendedName>
</protein>
<name>A0A8S0WCT0_CYCAE</name>
<keyword evidence="11" id="KW-1185">Reference proteome</keyword>
<reference evidence="10 11" key="1">
    <citation type="submission" date="2020-01" db="EMBL/GenBank/DDBJ databases">
        <authorList>
            <person name="Gupta K D."/>
        </authorList>
    </citation>
    <scope>NUCLEOTIDE SEQUENCE [LARGE SCALE GENOMIC DNA]</scope>
</reference>
<feature type="active site" evidence="5">
    <location>
        <position position="340"/>
    </location>
</feature>
<keyword evidence="8" id="KW-0732">Signal</keyword>
<dbReference type="EMBL" id="CACVBS010000013">
    <property type="protein sequence ID" value="CAA7259283.1"/>
    <property type="molecule type" value="Genomic_DNA"/>
</dbReference>
<dbReference type="CDD" id="cd05471">
    <property type="entry name" value="pepsin_like"/>
    <property type="match status" value="1"/>
</dbReference>
<dbReference type="InterPro" id="IPR034164">
    <property type="entry name" value="Pepsin-like_dom"/>
</dbReference>
<dbReference type="InterPro" id="IPR001969">
    <property type="entry name" value="Aspartic_peptidase_AS"/>
</dbReference>
<evidence type="ECO:0000313" key="11">
    <source>
        <dbReference type="Proteomes" id="UP000467700"/>
    </source>
</evidence>
<dbReference type="Proteomes" id="UP000467700">
    <property type="component" value="Unassembled WGS sequence"/>
</dbReference>
<evidence type="ECO:0000256" key="2">
    <source>
        <dbReference type="ARBA" id="ARBA00022670"/>
    </source>
</evidence>
<evidence type="ECO:0000259" key="9">
    <source>
        <dbReference type="PROSITE" id="PS51767"/>
    </source>
</evidence>
<feature type="active site" evidence="5">
    <location>
        <position position="163"/>
    </location>
</feature>
<dbReference type="InterPro" id="IPR001461">
    <property type="entry name" value="Aspartic_peptidase_A1"/>
</dbReference>
<dbReference type="InterPro" id="IPR033121">
    <property type="entry name" value="PEPTIDASE_A1"/>
</dbReference>
<dbReference type="Pfam" id="PF00026">
    <property type="entry name" value="Asp"/>
    <property type="match status" value="1"/>
</dbReference>
<keyword evidence="3 6" id="KW-0064">Aspartyl protease</keyword>
<dbReference type="Gene3D" id="2.40.70.10">
    <property type="entry name" value="Acid Proteases"/>
    <property type="match status" value="2"/>
</dbReference>
<accession>A0A8S0WCT0</accession>
<evidence type="ECO:0000256" key="5">
    <source>
        <dbReference type="PIRSR" id="PIRSR601461-1"/>
    </source>
</evidence>
<feature type="region of interest" description="Disordered" evidence="7">
    <location>
        <begin position="91"/>
        <end position="119"/>
    </location>
</feature>
<dbReference type="GO" id="GO:0004190">
    <property type="term" value="F:aspartic-type endopeptidase activity"/>
    <property type="evidence" value="ECO:0007669"/>
    <property type="project" value="UniProtKB-KW"/>
</dbReference>
<dbReference type="InterPro" id="IPR021109">
    <property type="entry name" value="Peptidase_aspartic_dom_sf"/>
</dbReference>
<keyword evidence="2 6" id="KW-0645">Protease</keyword>
<sequence length="460" mass="49656">MLRLSLFFLVLFVVTLGALASPRSVRQLRRQSASFVLPVARRSRYQRPSGVKIFNPQYIKEEIRRILVKYQDAGKILASVGTNPSQDLNQYFPVNSSASPSSESVSSSSVNTEPPSLPGPTVILTSDTAKMQLTDLIDGSIDLMYYGPLNIGTPPQELTVDVDTGSADLWVPADCMACSNRQFDKNASSTYSEQGTGFNVYYGTGNVYAESAKDVVSIQGLSVQSQAFGAVSRVSEDFNGYPNSGLLGLAFSTIASSKQPTFFENLIREKQLAAPIFSVHLARNQETGSEVCFGCLDKGKTTGPVSMVPVMSKTYWAVRLDSISVNSTTAPAGDVIAAIDTGTTLIYVPANLARRFYDMIPGAKPAPEYDSVMFTYPCDADFIISLSFGGQNFAINNADFNMGPTEANSTDCVGGILGLGQGFPDNLAIIGDEFLKSWYSTFDYSDDARIGFSPSINNKV</sequence>
<comment type="caution">
    <text evidence="10">The sequence shown here is derived from an EMBL/GenBank/DDBJ whole genome shotgun (WGS) entry which is preliminary data.</text>
</comment>
<evidence type="ECO:0000256" key="1">
    <source>
        <dbReference type="ARBA" id="ARBA00007447"/>
    </source>
</evidence>
<dbReference type="PROSITE" id="PS51767">
    <property type="entry name" value="PEPTIDASE_A1"/>
    <property type="match status" value="1"/>
</dbReference>
<evidence type="ECO:0000313" key="10">
    <source>
        <dbReference type="EMBL" id="CAA7259283.1"/>
    </source>
</evidence>
<comment type="similarity">
    <text evidence="1 6">Belongs to the peptidase A1 family.</text>
</comment>
<evidence type="ECO:0000256" key="8">
    <source>
        <dbReference type="SAM" id="SignalP"/>
    </source>
</evidence>
<feature type="domain" description="Peptidase A1" evidence="9">
    <location>
        <begin position="145"/>
        <end position="453"/>
    </location>
</feature>
<evidence type="ECO:0000256" key="6">
    <source>
        <dbReference type="RuleBase" id="RU000454"/>
    </source>
</evidence>
<evidence type="ECO:0000256" key="7">
    <source>
        <dbReference type="SAM" id="MobiDB-lite"/>
    </source>
</evidence>
<keyword evidence="4 6" id="KW-0378">Hydrolase</keyword>
<feature type="compositionally biased region" description="Low complexity" evidence="7">
    <location>
        <begin position="93"/>
        <end position="114"/>
    </location>
</feature>
<feature type="chain" id="PRO_5035713396" description="Peptidase A1 domain-containing protein" evidence="8">
    <location>
        <begin position="21"/>
        <end position="460"/>
    </location>
</feature>
<evidence type="ECO:0000256" key="3">
    <source>
        <dbReference type="ARBA" id="ARBA00022750"/>
    </source>
</evidence>
<dbReference type="OrthoDB" id="2747330at2759"/>
<dbReference type="PANTHER" id="PTHR47966">
    <property type="entry name" value="BETA-SITE APP-CLEAVING ENZYME, ISOFORM A-RELATED"/>
    <property type="match status" value="1"/>
</dbReference>
<gene>
    <name evidence="10" type="ORF">AAE3_LOCUS1436</name>
</gene>
<dbReference type="SUPFAM" id="SSF50630">
    <property type="entry name" value="Acid proteases"/>
    <property type="match status" value="1"/>
</dbReference>
<dbReference type="PRINTS" id="PR00792">
    <property type="entry name" value="PEPSIN"/>
</dbReference>
<feature type="signal peptide" evidence="8">
    <location>
        <begin position="1"/>
        <end position="20"/>
    </location>
</feature>
<dbReference type="PROSITE" id="PS00141">
    <property type="entry name" value="ASP_PROTEASE"/>
    <property type="match status" value="2"/>
</dbReference>
<dbReference type="AlphaFoldDB" id="A0A8S0WCT0"/>